<dbReference type="SUPFAM" id="SSF53187">
    <property type="entry name" value="Zn-dependent exopeptidases"/>
    <property type="match status" value="1"/>
</dbReference>
<evidence type="ECO:0000313" key="6">
    <source>
        <dbReference type="Proteomes" id="UP001158576"/>
    </source>
</evidence>
<keyword evidence="3" id="KW-0732">Signal</keyword>
<accession>A0ABN7SB63</accession>
<feature type="chain" id="PRO_5045588603" evidence="3">
    <location>
        <begin position="17"/>
        <end position="745"/>
    </location>
</feature>
<keyword evidence="6" id="KW-1185">Reference proteome</keyword>
<dbReference type="SUPFAM" id="SSF53474">
    <property type="entry name" value="alpha/beta-Hydrolases"/>
    <property type="match status" value="1"/>
</dbReference>
<evidence type="ECO:0000259" key="4">
    <source>
        <dbReference type="PROSITE" id="PS52035"/>
    </source>
</evidence>
<dbReference type="PANTHER" id="PTHR31497">
    <property type="entry name" value="AUTOCRINE PROLIFERATION REPRESSOR PROTEIN A"/>
    <property type="match status" value="1"/>
</dbReference>
<dbReference type="InterPro" id="IPR000834">
    <property type="entry name" value="Peptidase_M14"/>
</dbReference>
<sequence>MRSFFALSYLPLVALSQFLDYDKFNSYADIDFWLRQLGADVFGLTHEGRNLRAYEKTNFSNEKLIAIQCGAKGNDQLGVASCIKLIDDLSSGRNPYFEDFNWLVIPLLNPDGYDYAQTSDKFWTKNRQRHGDGSGCVGTAIQNNFNTSSWSYGFVDNNPCSDQFAGYEPSSEKETEALEDLLRRPSKFPDQFLSVEADGSLVAVSWPYSSDKQSRFWNELEPWARKIAQSMSRNSTEKYSWTQGTGAGGRPEDHVHEMAERYRNIPSFGVNLNCDSCEEDEISQAYADLYAGVGMAVDQLSRPYYPNFRNIFDYIAWDDGMFKWDVVDSKVYDGFDFYTLNITAQQWLTDRDVRAPIWWHLLCIAVPHNLDPQMAGSAMLIIDGGFNPSTGGNPIYPEENLNAAFVGKIAKESGAIAANIYFVPNQRVYFVDDWDEYYISRGRGEDAIIAYTWKRFIDTPNLGPQIDEPHWLLRFPMVKSVVKGMDAISQFNMQEGREEINKFTITGASKRGWTTWITGGVDPRVNAIMPAVETFVGMSDVLHGHFQALGGWSFAFADYMREELTKYMDSYEFNEMCKHIDPISYKDNLTMPIYAIMSAGDEFFLPTDAKYFYDKLPQVYLRTMPNCEHEMIGQGRSSPFIQWAMTYFFLAVNKGLDIPQISWTTDDDDERFGLIAETTGDWEAEGAFLKAGETPDSISDWQELDMRMTRHCPMLFLKNSISWRKLRSNEFGGIRRTRPNSMKIE</sequence>
<gene>
    <name evidence="5" type="ORF">OKIOD_LOCUS4689</name>
</gene>
<protein>
    <submittedName>
        <fullName evidence="5">Oidioi.mRNA.OKI2018_I69.PAR.g13131.t1.cds</fullName>
    </submittedName>
</protein>
<dbReference type="Gene3D" id="3.40.50.1820">
    <property type="entry name" value="alpha/beta hydrolase"/>
    <property type="match status" value="1"/>
</dbReference>
<comment type="similarity">
    <text evidence="1 2">Belongs to the peptidase M14 family.</text>
</comment>
<dbReference type="SMART" id="SM00631">
    <property type="entry name" value="Zn_pept"/>
    <property type="match status" value="1"/>
</dbReference>
<dbReference type="PANTHER" id="PTHR31497:SF0">
    <property type="entry name" value="AUTOCRINE PROLIFERATION REPRESSOR PROTEIN A"/>
    <property type="match status" value="1"/>
</dbReference>
<feature type="domain" description="Peptidase M14" evidence="4">
    <location>
        <begin position="8"/>
        <end position="300"/>
    </location>
</feature>
<dbReference type="EMBL" id="OU015568">
    <property type="protein sequence ID" value="CAG5091558.1"/>
    <property type="molecule type" value="Genomic_DNA"/>
</dbReference>
<dbReference type="PROSITE" id="PS52035">
    <property type="entry name" value="PEPTIDASE_M14"/>
    <property type="match status" value="1"/>
</dbReference>
<evidence type="ECO:0000256" key="3">
    <source>
        <dbReference type="SAM" id="SignalP"/>
    </source>
</evidence>
<evidence type="ECO:0000256" key="2">
    <source>
        <dbReference type="PROSITE-ProRule" id="PRU01379"/>
    </source>
</evidence>
<name>A0ABN7SB63_OIKDI</name>
<dbReference type="Pfam" id="PF10142">
    <property type="entry name" value="PhoPQ_related"/>
    <property type="match status" value="1"/>
</dbReference>
<dbReference type="Proteomes" id="UP001158576">
    <property type="component" value="Chromosome PAR"/>
</dbReference>
<organism evidence="5 6">
    <name type="scientific">Oikopleura dioica</name>
    <name type="common">Tunicate</name>
    <dbReference type="NCBI Taxonomy" id="34765"/>
    <lineage>
        <taxon>Eukaryota</taxon>
        <taxon>Metazoa</taxon>
        <taxon>Chordata</taxon>
        <taxon>Tunicata</taxon>
        <taxon>Appendicularia</taxon>
        <taxon>Copelata</taxon>
        <taxon>Oikopleuridae</taxon>
        <taxon>Oikopleura</taxon>
    </lineage>
</organism>
<reference evidence="5 6" key="1">
    <citation type="submission" date="2021-04" db="EMBL/GenBank/DDBJ databases">
        <authorList>
            <person name="Bliznina A."/>
        </authorList>
    </citation>
    <scope>NUCLEOTIDE SEQUENCE [LARGE SCALE GENOMIC DNA]</scope>
</reference>
<dbReference type="InterPro" id="IPR009199">
    <property type="entry name" value="PhoPQ-act_pathogen-rel_PqaA"/>
</dbReference>
<evidence type="ECO:0000256" key="1">
    <source>
        <dbReference type="ARBA" id="ARBA00005988"/>
    </source>
</evidence>
<dbReference type="Gene3D" id="3.40.630.10">
    <property type="entry name" value="Zn peptidases"/>
    <property type="match status" value="1"/>
</dbReference>
<comment type="caution">
    <text evidence="2">Lacks conserved residue(s) required for the propagation of feature annotation.</text>
</comment>
<dbReference type="Pfam" id="PF00246">
    <property type="entry name" value="Peptidase_M14"/>
    <property type="match status" value="1"/>
</dbReference>
<proteinExistence type="inferred from homology"/>
<feature type="signal peptide" evidence="3">
    <location>
        <begin position="1"/>
        <end position="16"/>
    </location>
</feature>
<dbReference type="InterPro" id="IPR029058">
    <property type="entry name" value="AB_hydrolase_fold"/>
</dbReference>
<evidence type="ECO:0000313" key="5">
    <source>
        <dbReference type="EMBL" id="CAG5091558.1"/>
    </source>
</evidence>